<protein>
    <submittedName>
        <fullName evidence="1">Uncharacterized protein</fullName>
    </submittedName>
</protein>
<name>A0A1R4GXH0_9GAMM</name>
<gene>
    <name evidence="1" type="ORF">A1232T_02119</name>
</gene>
<accession>A0A1R4GXH0</accession>
<keyword evidence="2" id="KW-1185">Reference proteome</keyword>
<dbReference type="EMBL" id="FUGE01000218">
    <property type="protein sequence ID" value="SJM72920.1"/>
    <property type="molecule type" value="Genomic_DNA"/>
</dbReference>
<evidence type="ECO:0000313" key="2">
    <source>
        <dbReference type="Proteomes" id="UP000188357"/>
    </source>
</evidence>
<proteinExistence type="predicted"/>
<reference evidence="1 2" key="1">
    <citation type="submission" date="2017-02" db="EMBL/GenBank/DDBJ databases">
        <authorList>
            <person name="Peterson S.W."/>
        </authorList>
    </citation>
    <scope>NUCLEOTIDE SEQUENCE [LARGE SCALE GENOMIC DNA]</scope>
    <source>
        <strain evidence="1">Psychrobacter_piechaudii</strain>
    </source>
</reference>
<organism evidence="1 2">
    <name type="scientific">Psychrobacter piechaudii</name>
    <dbReference type="NCBI Taxonomy" id="1945521"/>
    <lineage>
        <taxon>Bacteria</taxon>
        <taxon>Pseudomonadati</taxon>
        <taxon>Pseudomonadota</taxon>
        <taxon>Gammaproteobacteria</taxon>
        <taxon>Moraxellales</taxon>
        <taxon>Moraxellaceae</taxon>
        <taxon>Psychrobacter</taxon>
    </lineage>
</organism>
<dbReference type="AlphaFoldDB" id="A0A1R4GXH0"/>
<dbReference type="Proteomes" id="UP000188357">
    <property type="component" value="Unassembled WGS sequence"/>
</dbReference>
<sequence length="100" mass="11415">MYVAVNKKNNKVHPFFMGIRNDLYLYPELKNEKAVKLRFVNNERVCTSGIGVAFEGDGSIMSRTDQDKTADFCTFYDEEEGFTGAGLYDSKTNKLIIDNR</sequence>
<evidence type="ECO:0000313" key="1">
    <source>
        <dbReference type="EMBL" id="SJM72920.1"/>
    </source>
</evidence>